<feature type="region of interest" description="Disordered" evidence="4">
    <location>
        <begin position="1"/>
        <end position="32"/>
    </location>
</feature>
<accession>A0A0N4VQ46</accession>
<dbReference type="InterPro" id="IPR013083">
    <property type="entry name" value="Znf_RING/FYVE/PHD"/>
</dbReference>
<dbReference type="STRING" id="51028.A0A0N4VQ46"/>
<protein>
    <submittedName>
        <fullName evidence="8">RING-type domain-containing protein</fullName>
    </submittedName>
</protein>
<dbReference type="Proteomes" id="UP000274131">
    <property type="component" value="Unassembled WGS sequence"/>
</dbReference>
<evidence type="ECO:0000259" key="5">
    <source>
        <dbReference type="PROSITE" id="PS50089"/>
    </source>
</evidence>
<dbReference type="PANTHER" id="PTHR14879:SF5">
    <property type="entry name" value="RING-TYPE DOMAIN-CONTAINING PROTEIN"/>
    <property type="match status" value="1"/>
</dbReference>
<evidence type="ECO:0000256" key="4">
    <source>
        <dbReference type="SAM" id="MobiDB-lite"/>
    </source>
</evidence>
<dbReference type="WBParaSite" id="EVEC_0001313801-mRNA-1">
    <property type="protein sequence ID" value="EVEC_0001313801-mRNA-1"/>
    <property type="gene ID" value="EVEC_0001313801"/>
</dbReference>
<keyword evidence="7" id="KW-1185">Reference proteome</keyword>
<reference evidence="8" key="1">
    <citation type="submission" date="2017-02" db="UniProtKB">
        <authorList>
            <consortium name="WormBaseParasite"/>
        </authorList>
    </citation>
    <scope>IDENTIFICATION</scope>
</reference>
<dbReference type="Gene3D" id="3.30.40.10">
    <property type="entry name" value="Zinc/RING finger domain, C3HC4 (zinc finger)"/>
    <property type="match status" value="1"/>
</dbReference>
<proteinExistence type="predicted"/>
<dbReference type="InterPro" id="IPR051728">
    <property type="entry name" value="RING-FYVE_E3_ubiquitin-ligase"/>
</dbReference>
<dbReference type="InterPro" id="IPR001841">
    <property type="entry name" value="Znf_RING"/>
</dbReference>
<dbReference type="OrthoDB" id="1711136at2759"/>
<feature type="domain" description="RING-type" evidence="5">
    <location>
        <begin position="63"/>
        <end position="98"/>
    </location>
</feature>
<dbReference type="SUPFAM" id="SSF57850">
    <property type="entry name" value="RING/U-box"/>
    <property type="match status" value="1"/>
</dbReference>
<dbReference type="GO" id="GO:0008270">
    <property type="term" value="F:zinc ion binding"/>
    <property type="evidence" value="ECO:0007669"/>
    <property type="project" value="UniProtKB-KW"/>
</dbReference>
<evidence type="ECO:0000313" key="8">
    <source>
        <dbReference type="WBParaSite" id="EVEC_0001313801-mRNA-1"/>
    </source>
</evidence>
<dbReference type="EMBL" id="UXUI01014051">
    <property type="protein sequence ID" value="VDD97541.1"/>
    <property type="molecule type" value="Genomic_DNA"/>
</dbReference>
<evidence type="ECO:0000256" key="1">
    <source>
        <dbReference type="ARBA" id="ARBA00022771"/>
    </source>
</evidence>
<feature type="compositionally biased region" description="Basic and acidic residues" evidence="4">
    <location>
        <begin position="19"/>
        <end position="32"/>
    </location>
</feature>
<evidence type="ECO:0000256" key="2">
    <source>
        <dbReference type="ARBA" id="ARBA00022833"/>
    </source>
</evidence>
<organism evidence="8">
    <name type="scientific">Enterobius vermicularis</name>
    <name type="common">Human pinworm</name>
    <dbReference type="NCBI Taxonomy" id="51028"/>
    <lineage>
        <taxon>Eukaryota</taxon>
        <taxon>Metazoa</taxon>
        <taxon>Ecdysozoa</taxon>
        <taxon>Nematoda</taxon>
        <taxon>Chromadorea</taxon>
        <taxon>Rhabditida</taxon>
        <taxon>Spirurina</taxon>
        <taxon>Oxyuridomorpha</taxon>
        <taxon>Oxyuroidea</taxon>
        <taxon>Oxyuridae</taxon>
        <taxon>Enterobius</taxon>
    </lineage>
</organism>
<evidence type="ECO:0000313" key="7">
    <source>
        <dbReference type="Proteomes" id="UP000274131"/>
    </source>
</evidence>
<name>A0A0N4VQ46_ENTVE</name>
<dbReference type="Pfam" id="PF13920">
    <property type="entry name" value="zf-C3HC4_3"/>
    <property type="match status" value="1"/>
</dbReference>
<reference evidence="6 7" key="2">
    <citation type="submission" date="2018-10" db="EMBL/GenBank/DDBJ databases">
        <authorList>
            <consortium name="Pathogen Informatics"/>
        </authorList>
    </citation>
    <scope>NUCLEOTIDE SEQUENCE [LARGE SCALE GENOMIC DNA]</scope>
</reference>
<keyword evidence="1 3" id="KW-0863">Zinc-finger</keyword>
<evidence type="ECO:0000256" key="3">
    <source>
        <dbReference type="PROSITE-ProRule" id="PRU00175"/>
    </source>
</evidence>
<dbReference type="AlphaFoldDB" id="A0A0N4VQ46"/>
<sequence>MNLTAMLRALETEPEESDSSEKGVEQSSLEEYRNKAEELKELVGKMKTELDEKTAALENVPTCAICFEKPPQCLFFPCSHMVCCESCGHTCEECPVCRQKISGKMNVYQ</sequence>
<dbReference type="PROSITE" id="PS50089">
    <property type="entry name" value="ZF_RING_2"/>
    <property type="match status" value="1"/>
</dbReference>
<dbReference type="PANTHER" id="PTHR14879">
    <property type="entry name" value="CASPASE REGULATOR, RING FINGER DOMAIN-CONTAINING"/>
    <property type="match status" value="1"/>
</dbReference>
<keyword evidence="2" id="KW-0862">Zinc</keyword>
<keyword evidence="1 3" id="KW-0479">Metal-binding</keyword>
<gene>
    <name evidence="6" type="ORF">EVEC_LOCUS12292</name>
</gene>
<evidence type="ECO:0000313" key="6">
    <source>
        <dbReference type="EMBL" id="VDD97541.1"/>
    </source>
</evidence>